<gene>
    <name evidence="2" type="ORF">AYI69_g10743</name>
</gene>
<evidence type="ECO:0000256" key="1">
    <source>
        <dbReference type="SAM" id="MobiDB-lite"/>
    </source>
</evidence>
<dbReference type="Proteomes" id="UP000187429">
    <property type="component" value="Unassembled WGS sequence"/>
</dbReference>
<protein>
    <submittedName>
        <fullName evidence="2">Uncharacterized protein</fullName>
    </submittedName>
</protein>
<sequence>QSNSAEYKKPHSENHSKPSQSPEPEVDKQPDPYSEDLTYELDIYDNTEPLSSIEDISELDEDMDLSTTPIIEEVSDMKDQTFMTPRPMTPPPADPVEPIRKRQGENLLEEQVALRKKKSKVAHMIGLISQAKPLIPCSEISPKIVVGAIDTSQTSDLTAMIRAKSKTDPEAIALSDKGKKPDSNITVSNGL</sequence>
<feature type="non-terminal residue" evidence="2">
    <location>
        <position position="191"/>
    </location>
</feature>
<accession>A0A1R1X3U2</accession>
<evidence type="ECO:0000313" key="3">
    <source>
        <dbReference type="Proteomes" id="UP000187429"/>
    </source>
</evidence>
<dbReference type="EMBL" id="LSSM01007112">
    <property type="protein sequence ID" value="OMJ09284.1"/>
    <property type="molecule type" value="Genomic_DNA"/>
</dbReference>
<feature type="region of interest" description="Disordered" evidence="1">
    <location>
        <begin position="169"/>
        <end position="191"/>
    </location>
</feature>
<organism evidence="2 3">
    <name type="scientific">Smittium culicis</name>
    <dbReference type="NCBI Taxonomy" id="133412"/>
    <lineage>
        <taxon>Eukaryota</taxon>
        <taxon>Fungi</taxon>
        <taxon>Fungi incertae sedis</taxon>
        <taxon>Zoopagomycota</taxon>
        <taxon>Kickxellomycotina</taxon>
        <taxon>Harpellomycetes</taxon>
        <taxon>Harpellales</taxon>
        <taxon>Legeriomycetaceae</taxon>
        <taxon>Smittium</taxon>
    </lineage>
</organism>
<feature type="non-terminal residue" evidence="2">
    <location>
        <position position="1"/>
    </location>
</feature>
<keyword evidence="3" id="KW-1185">Reference proteome</keyword>
<feature type="region of interest" description="Disordered" evidence="1">
    <location>
        <begin position="1"/>
        <end position="37"/>
    </location>
</feature>
<comment type="caution">
    <text evidence="2">The sequence shown here is derived from an EMBL/GenBank/DDBJ whole genome shotgun (WGS) entry which is preliminary data.</text>
</comment>
<proteinExistence type="predicted"/>
<feature type="compositionally biased region" description="Basic and acidic residues" evidence="1">
    <location>
        <begin position="1"/>
        <end position="16"/>
    </location>
</feature>
<reference evidence="3" key="1">
    <citation type="submission" date="2017-01" db="EMBL/GenBank/DDBJ databases">
        <authorList>
            <person name="Wang Y."/>
            <person name="White M."/>
            <person name="Kvist S."/>
            <person name="Moncalvo J.-M."/>
        </authorList>
    </citation>
    <scope>NUCLEOTIDE SEQUENCE [LARGE SCALE GENOMIC DNA]</scope>
    <source>
        <strain evidence="3">ID-206-W2</strain>
    </source>
</reference>
<name>A0A1R1X3U2_9FUNG</name>
<dbReference type="AlphaFoldDB" id="A0A1R1X3U2"/>
<evidence type="ECO:0000313" key="2">
    <source>
        <dbReference type="EMBL" id="OMJ09284.1"/>
    </source>
</evidence>